<dbReference type="GO" id="GO:0050863">
    <property type="term" value="P:regulation of T cell activation"/>
    <property type="evidence" value="ECO:0007669"/>
    <property type="project" value="UniProtKB-ARBA"/>
</dbReference>
<dbReference type="AlphaFoldDB" id="A0AAV1QLP4"/>
<dbReference type="GO" id="GO:0050852">
    <property type="term" value="P:T cell receptor signaling pathway"/>
    <property type="evidence" value="ECO:0007669"/>
    <property type="project" value="TreeGrafter"/>
</dbReference>
<protein>
    <submittedName>
        <fullName evidence="9">Butyrophilin-like protein 2 isoform X2</fullName>
    </submittedName>
</protein>
<feature type="transmembrane region" description="Helical" evidence="7">
    <location>
        <begin position="177"/>
        <end position="199"/>
    </location>
</feature>
<keyword evidence="4" id="KW-1015">Disulfide bond</keyword>
<dbReference type="FunFam" id="2.60.40.10:FF:000142">
    <property type="entry name" value="V-set domain-containing T-cell activation inhibitor 1"/>
    <property type="match status" value="1"/>
</dbReference>
<feature type="domain" description="Ig-like" evidence="8">
    <location>
        <begin position="53"/>
        <end position="156"/>
    </location>
</feature>
<dbReference type="InterPro" id="IPR050504">
    <property type="entry name" value="IgSF_BTN/MOG"/>
</dbReference>
<evidence type="ECO:0000256" key="1">
    <source>
        <dbReference type="ARBA" id="ARBA00004370"/>
    </source>
</evidence>
<dbReference type="InterPro" id="IPR013106">
    <property type="entry name" value="Ig_V-set"/>
</dbReference>
<evidence type="ECO:0000256" key="5">
    <source>
        <dbReference type="ARBA" id="ARBA00023180"/>
    </source>
</evidence>
<keyword evidence="5" id="KW-0325">Glycoprotein</keyword>
<dbReference type="InterPro" id="IPR007110">
    <property type="entry name" value="Ig-like_dom"/>
</dbReference>
<gene>
    <name evidence="9" type="ORF">FSCOSCO3_A024547</name>
</gene>
<dbReference type="SUPFAM" id="SSF48726">
    <property type="entry name" value="Immunoglobulin"/>
    <property type="match status" value="1"/>
</dbReference>
<keyword evidence="2" id="KW-0732">Signal</keyword>
<evidence type="ECO:0000259" key="8">
    <source>
        <dbReference type="PROSITE" id="PS50835"/>
    </source>
</evidence>
<evidence type="ECO:0000256" key="6">
    <source>
        <dbReference type="ARBA" id="ARBA00023319"/>
    </source>
</evidence>
<accession>A0AAV1QLP4</accession>
<keyword evidence="10" id="KW-1185">Reference proteome</keyword>
<dbReference type="InterPro" id="IPR003599">
    <property type="entry name" value="Ig_sub"/>
</dbReference>
<dbReference type="GO" id="GO:0005102">
    <property type="term" value="F:signaling receptor binding"/>
    <property type="evidence" value="ECO:0007669"/>
    <property type="project" value="TreeGrafter"/>
</dbReference>
<dbReference type="PANTHER" id="PTHR24100">
    <property type="entry name" value="BUTYROPHILIN"/>
    <property type="match status" value="1"/>
</dbReference>
<dbReference type="GO" id="GO:1903037">
    <property type="term" value="P:regulation of leukocyte cell-cell adhesion"/>
    <property type="evidence" value="ECO:0007669"/>
    <property type="project" value="UniProtKB-ARBA"/>
</dbReference>
<evidence type="ECO:0000313" key="10">
    <source>
        <dbReference type="Proteomes" id="UP001314229"/>
    </source>
</evidence>
<dbReference type="Gene3D" id="2.60.40.10">
    <property type="entry name" value="Immunoglobulins"/>
    <property type="match status" value="1"/>
</dbReference>
<dbReference type="PANTHER" id="PTHR24100:SF151">
    <property type="entry name" value="ICOS LIGAND"/>
    <property type="match status" value="1"/>
</dbReference>
<keyword evidence="7" id="KW-1133">Transmembrane helix</keyword>
<keyword evidence="6" id="KW-0393">Immunoglobulin domain</keyword>
<dbReference type="Proteomes" id="UP001314229">
    <property type="component" value="Unassembled WGS sequence"/>
</dbReference>
<dbReference type="InterPro" id="IPR013783">
    <property type="entry name" value="Ig-like_fold"/>
</dbReference>
<dbReference type="InterPro" id="IPR036179">
    <property type="entry name" value="Ig-like_dom_sf"/>
</dbReference>
<name>A0AAV1QLP4_SCOSC</name>
<evidence type="ECO:0000256" key="4">
    <source>
        <dbReference type="ARBA" id="ARBA00023157"/>
    </source>
</evidence>
<comment type="subcellular location">
    <subcellularLocation>
        <location evidence="1">Membrane</location>
    </subcellularLocation>
</comment>
<sequence length="233" mass="26885">LQVLRRLDVWIQQKSCKEVRVRPDHTIKHVMLTGGVKMKEIFVGFLCFLCFAENVKGIHRAICPTQPVEAEEGDEVTLPCHLDPPIDLTDYTSDWERVDLKEIVYSYRHKWHHYDAQKKRYRNRTTFNLDGLIRGDVTLRISSVQLDESGPYRCFVPKLNARCALNIIVDGENTTAIAMYACLPLVAILCIIVGVVALFRREIIRMIEKMRGKEEANRPGEIEELQVECNICK</sequence>
<dbReference type="GO" id="GO:0001817">
    <property type="term" value="P:regulation of cytokine production"/>
    <property type="evidence" value="ECO:0007669"/>
    <property type="project" value="TreeGrafter"/>
</dbReference>
<evidence type="ECO:0000256" key="2">
    <source>
        <dbReference type="ARBA" id="ARBA00022729"/>
    </source>
</evidence>
<keyword evidence="7" id="KW-0812">Transmembrane</keyword>
<dbReference type="GO" id="GO:0009897">
    <property type="term" value="C:external side of plasma membrane"/>
    <property type="evidence" value="ECO:0007669"/>
    <property type="project" value="TreeGrafter"/>
</dbReference>
<dbReference type="EMBL" id="CAWUFR010001851">
    <property type="protein sequence ID" value="CAK6984450.1"/>
    <property type="molecule type" value="Genomic_DNA"/>
</dbReference>
<dbReference type="SMART" id="SM00409">
    <property type="entry name" value="IG"/>
    <property type="match status" value="1"/>
</dbReference>
<dbReference type="Pfam" id="PF07686">
    <property type="entry name" value="V-set"/>
    <property type="match status" value="1"/>
</dbReference>
<evidence type="ECO:0000313" key="9">
    <source>
        <dbReference type="EMBL" id="CAK6984450.1"/>
    </source>
</evidence>
<evidence type="ECO:0000256" key="7">
    <source>
        <dbReference type="SAM" id="Phobius"/>
    </source>
</evidence>
<reference evidence="9 10" key="1">
    <citation type="submission" date="2024-01" db="EMBL/GenBank/DDBJ databases">
        <authorList>
            <person name="Alioto T."/>
            <person name="Alioto T."/>
            <person name="Gomez Garrido J."/>
        </authorList>
    </citation>
    <scope>NUCLEOTIDE SEQUENCE [LARGE SCALE GENOMIC DNA]</scope>
</reference>
<keyword evidence="3 7" id="KW-0472">Membrane</keyword>
<proteinExistence type="predicted"/>
<dbReference type="SMART" id="SM00406">
    <property type="entry name" value="IGv"/>
    <property type="match status" value="1"/>
</dbReference>
<comment type="caution">
    <text evidence="9">The sequence shown here is derived from an EMBL/GenBank/DDBJ whole genome shotgun (WGS) entry which is preliminary data.</text>
</comment>
<dbReference type="PROSITE" id="PS50835">
    <property type="entry name" value="IG_LIKE"/>
    <property type="match status" value="1"/>
</dbReference>
<organism evidence="9 10">
    <name type="scientific">Scomber scombrus</name>
    <name type="common">Atlantic mackerel</name>
    <name type="synonym">Scomber vernalis</name>
    <dbReference type="NCBI Taxonomy" id="13677"/>
    <lineage>
        <taxon>Eukaryota</taxon>
        <taxon>Metazoa</taxon>
        <taxon>Chordata</taxon>
        <taxon>Craniata</taxon>
        <taxon>Vertebrata</taxon>
        <taxon>Euteleostomi</taxon>
        <taxon>Actinopterygii</taxon>
        <taxon>Neopterygii</taxon>
        <taxon>Teleostei</taxon>
        <taxon>Neoteleostei</taxon>
        <taxon>Acanthomorphata</taxon>
        <taxon>Pelagiaria</taxon>
        <taxon>Scombriformes</taxon>
        <taxon>Scombridae</taxon>
        <taxon>Scomber</taxon>
    </lineage>
</organism>
<feature type="non-terminal residue" evidence="9">
    <location>
        <position position="1"/>
    </location>
</feature>
<evidence type="ECO:0000256" key="3">
    <source>
        <dbReference type="ARBA" id="ARBA00023136"/>
    </source>
</evidence>